<dbReference type="EC" id="2.6.1.-" evidence="4"/>
<evidence type="ECO:0000313" key="6">
    <source>
        <dbReference type="EMBL" id="SHE68160.1"/>
    </source>
</evidence>
<dbReference type="InterPro" id="IPR015421">
    <property type="entry name" value="PyrdxlP-dep_Trfase_major"/>
</dbReference>
<organism evidence="6 7">
    <name type="scientific">Cnuella takakiae</name>
    <dbReference type="NCBI Taxonomy" id="1302690"/>
    <lineage>
        <taxon>Bacteria</taxon>
        <taxon>Pseudomonadati</taxon>
        <taxon>Bacteroidota</taxon>
        <taxon>Chitinophagia</taxon>
        <taxon>Chitinophagales</taxon>
        <taxon>Chitinophagaceae</taxon>
        <taxon>Cnuella</taxon>
    </lineage>
</organism>
<gene>
    <name evidence="6" type="ORF">SAMN05444008_102261</name>
</gene>
<dbReference type="InterPro" id="IPR004839">
    <property type="entry name" value="Aminotransferase_I/II_large"/>
</dbReference>
<proteinExistence type="inferred from homology"/>
<dbReference type="SUPFAM" id="SSF53383">
    <property type="entry name" value="PLP-dependent transferases"/>
    <property type="match status" value="1"/>
</dbReference>
<dbReference type="PANTHER" id="PTHR42832">
    <property type="entry name" value="AMINO ACID AMINOTRANSFERASE"/>
    <property type="match status" value="1"/>
</dbReference>
<dbReference type="InterPro" id="IPR050881">
    <property type="entry name" value="LL-DAP_aminotransferase"/>
</dbReference>
<feature type="domain" description="Aminotransferase class I/classII large" evidence="5">
    <location>
        <begin position="33"/>
        <end position="401"/>
    </location>
</feature>
<dbReference type="RefSeq" id="WP_073039958.1">
    <property type="nucleotide sequence ID" value="NZ_FQUO01000002.1"/>
</dbReference>
<dbReference type="Proteomes" id="UP000184368">
    <property type="component" value="Unassembled WGS sequence"/>
</dbReference>
<comment type="similarity">
    <text evidence="4">Belongs to the class-I pyridoxal-phosphate-dependent aminotransferase family.</text>
</comment>
<dbReference type="PROSITE" id="PS00105">
    <property type="entry name" value="AA_TRANSFER_CLASS_1"/>
    <property type="match status" value="1"/>
</dbReference>
<name>A0A1M4VGZ8_9BACT</name>
<dbReference type="Gene3D" id="3.90.1150.10">
    <property type="entry name" value="Aspartate Aminotransferase, domain 1"/>
    <property type="match status" value="1"/>
</dbReference>
<dbReference type="EMBL" id="FQUO01000002">
    <property type="protein sequence ID" value="SHE68160.1"/>
    <property type="molecule type" value="Genomic_DNA"/>
</dbReference>
<accession>A0A1M4VGZ8</accession>
<evidence type="ECO:0000259" key="5">
    <source>
        <dbReference type="Pfam" id="PF00155"/>
    </source>
</evidence>
<dbReference type="OrthoDB" id="9802328at2"/>
<evidence type="ECO:0000256" key="4">
    <source>
        <dbReference type="RuleBase" id="RU000481"/>
    </source>
</evidence>
<comment type="cofactor">
    <cofactor evidence="1 4">
        <name>pyridoxal 5'-phosphate</name>
        <dbReference type="ChEBI" id="CHEBI:597326"/>
    </cofactor>
</comment>
<evidence type="ECO:0000256" key="2">
    <source>
        <dbReference type="ARBA" id="ARBA00022576"/>
    </source>
</evidence>
<evidence type="ECO:0000256" key="3">
    <source>
        <dbReference type="ARBA" id="ARBA00022679"/>
    </source>
</evidence>
<keyword evidence="3 4" id="KW-0808">Transferase</keyword>
<sequence length="409" mass="45001">MQIAVANRLNGIGEYYFSQKLKQIEELNKTGNPVLNLGIGSPDLPPHPDVIRVLQEEAAKPNTHAYQSYIGSPVLRKAAADWYATWYGVTLDPAKEVLPLIGSKEGIMHICMTYLNEGDYALIPNPGYPTYRSVVQLAGGKCLEYELKAENNYFPDFEALEQQVQAINKQQGASNSLPTGEGRGGAVKLMWVNYPHMPTGTLGTPELFAQLIAFGKKHNILICHDNPYSFILNDQPASMLAIEGAKDVVLELNSLSKSQNMAGWRVGFLMGAADRINEVLRFKSNMDSGMFLPLQLAAAKALSLDASWYDSVNQHYRERRVKAFELLDLLGCTYSKEQVGMFLWAQIPEGYADGFALSDEVLEGARVFITPGGIFGSAGNGFIRVSLCSPIDKLDAAIQRIKESRSVAV</sequence>
<reference evidence="6 7" key="1">
    <citation type="submission" date="2016-11" db="EMBL/GenBank/DDBJ databases">
        <authorList>
            <person name="Jaros S."/>
            <person name="Januszkiewicz K."/>
            <person name="Wedrychowicz H."/>
        </authorList>
    </citation>
    <scope>NUCLEOTIDE SEQUENCE [LARGE SCALE GENOMIC DNA]</scope>
    <source>
        <strain evidence="6 7">DSM 26897</strain>
    </source>
</reference>
<protein>
    <recommendedName>
        <fullName evidence="4">Aminotransferase</fullName>
        <ecNumber evidence="4">2.6.1.-</ecNumber>
    </recommendedName>
</protein>
<dbReference type="PANTHER" id="PTHR42832:SF3">
    <property type="entry name" value="L-GLUTAMINE--4-(METHYLSULFANYL)-2-OXOBUTANOATE AMINOTRANSFERASE"/>
    <property type="match status" value="1"/>
</dbReference>
<dbReference type="STRING" id="1302690.BUE76_12405"/>
<dbReference type="GO" id="GO:0008483">
    <property type="term" value="F:transaminase activity"/>
    <property type="evidence" value="ECO:0007669"/>
    <property type="project" value="UniProtKB-KW"/>
</dbReference>
<keyword evidence="7" id="KW-1185">Reference proteome</keyword>
<dbReference type="InterPro" id="IPR015424">
    <property type="entry name" value="PyrdxlP-dep_Trfase"/>
</dbReference>
<evidence type="ECO:0000313" key="7">
    <source>
        <dbReference type="Proteomes" id="UP000184368"/>
    </source>
</evidence>
<dbReference type="InterPro" id="IPR004838">
    <property type="entry name" value="NHTrfase_class1_PyrdxlP-BS"/>
</dbReference>
<dbReference type="Pfam" id="PF00155">
    <property type="entry name" value="Aminotran_1_2"/>
    <property type="match status" value="1"/>
</dbReference>
<dbReference type="GO" id="GO:0030170">
    <property type="term" value="F:pyridoxal phosphate binding"/>
    <property type="evidence" value="ECO:0007669"/>
    <property type="project" value="InterPro"/>
</dbReference>
<keyword evidence="2 4" id="KW-0032">Aminotransferase</keyword>
<evidence type="ECO:0000256" key="1">
    <source>
        <dbReference type="ARBA" id="ARBA00001933"/>
    </source>
</evidence>
<dbReference type="AlphaFoldDB" id="A0A1M4VGZ8"/>
<dbReference type="CDD" id="cd00609">
    <property type="entry name" value="AAT_like"/>
    <property type="match status" value="1"/>
</dbReference>
<dbReference type="Gene3D" id="3.40.640.10">
    <property type="entry name" value="Type I PLP-dependent aspartate aminotransferase-like (Major domain)"/>
    <property type="match status" value="1"/>
</dbReference>
<dbReference type="InterPro" id="IPR015422">
    <property type="entry name" value="PyrdxlP-dep_Trfase_small"/>
</dbReference>